<feature type="transmembrane region" description="Helical" evidence="6">
    <location>
        <begin position="394"/>
        <end position="415"/>
    </location>
</feature>
<comment type="subcellular location">
    <subcellularLocation>
        <location evidence="1">Cell membrane</location>
        <topology evidence="1">Multi-pass membrane protein</topology>
    </subcellularLocation>
</comment>
<evidence type="ECO:0000256" key="5">
    <source>
        <dbReference type="ARBA" id="ARBA00023136"/>
    </source>
</evidence>
<evidence type="ECO:0000313" key="8">
    <source>
        <dbReference type="Proteomes" id="UP000178319"/>
    </source>
</evidence>
<evidence type="ECO:0000256" key="4">
    <source>
        <dbReference type="ARBA" id="ARBA00022989"/>
    </source>
</evidence>
<reference evidence="7 8" key="1">
    <citation type="journal article" date="2016" name="Nat. Commun.">
        <title>Thousands of microbial genomes shed light on interconnected biogeochemical processes in an aquifer system.</title>
        <authorList>
            <person name="Anantharaman K."/>
            <person name="Brown C.T."/>
            <person name="Hug L.A."/>
            <person name="Sharon I."/>
            <person name="Castelle C.J."/>
            <person name="Probst A.J."/>
            <person name="Thomas B.C."/>
            <person name="Singh A."/>
            <person name="Wilkins M.J."/>
            <person name="Karaoz U."/>
            <person name="Brodie E.L."/>
            <person name="Williams K.H."/>
            <person name="Hubbard S.S."/>
            <person name="Banfield J.F."/>
        </authorList>
    </citation>
    <scope>NUCLEOTIDE SEQUENCE [LARGE SCALE GENOMIC DNA]</scope>
</reference>
<organism evidence="7 8">
    <name type="scientific">Candidatus Blackburnbacteria bacterium RIFCSPHIGHO2_02_FULL_44_20</name>
    <dbReference type="NCBI Taxonomy" id="1797516"/>
    <lineage>
        <taxon>Bacteria</taxon>
        <taxon>Candidatus Blackburniibacteriota</taxon>
    </lineage>
</organism>
<feature type="transmembrane region" description="Helical" evidence="6">
    <location>
        <begin position="267"/>
        <end position="287"/>
    </location>
</feature>
<feature type="transmembrane region" description="Helical" evidence="6">
    <location>
        <begin position="299"/>
        <end position="321"/>
    </location>
</feature>
<feature type="transmembrane region" description="Helical" evidence="6">
    <location>
        <begin position="157"/>
        <end position="179"/>
    </location>
</feature>
<feature type="transmembrane region" description="Helical" evidence="6">
    <location>
        <begin position="98"/>
        <end position="119"/>
    </location>
</feature>
<dbReference type="PANTHER" id="PTHR30250">
    <property type="entry name" value="PST FAMILY PREDICTED COLANIC ACID TRANSPORTER"/>
    <property type="match status" value="1"/>
</dbReference>
<keyword evidence="3 6" id="KW-0812">Transmembrane</keyword>
<evidence type="ECO:0008006" key="9">
    <source>
        <dbReference type="Google" id="ProtNLM"/>
    </source>
</evidence>
<feature type="transmembrane region" description="Helical" evidence="6">
    <location>
        <begin position="20"/>
        <end position="44"/>
    </location>
</feature>
<dbReference type="InterPro" id="IPR002797">
    <property type="entry name" value="Polysacc_synth"/>
</dbReference>
<dbReference type="InterPro" id="IPR050833">
    <property type="entry name" value="Poly_Biosynth_Transport"/>
</dbReference>
<comment type="caution">
    <text evidence="7">The sequence shown here is derived from an EMBL/GenBank/DDBJ whole genome shotgun (WGS) entry which is preliminary data.</text>
</comment>
<evidence type="ECO:0000256" key="1">
    <source>
        <dbReference type="ARBA" id="ARBA00004651"/>
    </source>
</evidence>
<sequence length="419" mass="46282">MRTITLIQNYWHKLLTNPLLVGSVIMFVGANVHNAGQLLYHYLAINLLSRAHYGDLAAMIAIFSYLGIVQQSLGLSVVKFIASEKDEKESHGHSKAIFFWSIWVAGAMALIILTLAPLISKFLQIGQPGAVYLFAPVVFITFVTNTGRSLLQGVVRFFQLATSMIVEVLVKIISTIVLVKLGYELFGAVIGLLIGAAVGLGVVWLSLKDNLKGARKTMLSIVPLLKYSLPVMVQSIAMTAMYSTDIILVKHFFQPDIAGSYAALSKFGTIALFVSSPIATVMFPLVAKKHSHGEPYHKVFYLSLASITIISSVVVIIYKLFGSLIADTLTKGKYVEESYLLWWFGLYMLLLGVAVLFTQFYLSIGQTKTVWLFAIAAILQVVLIWFFHSELVSIIQSSVVSAALLVLCLSIYFLYHDHK</sequence>
<accession>A0A1G1V8P3</accession>
<feature type="transmembrane region" description="Helical" evidence="6">
    <location>
        <begin position="56"/>
        <end position="78"/>
    </location>
</feature>
<feature type="transmembrane region" description="Helical" evidence="6">
    <location>
        <begin position="227"/>
        <end position="247"/>
    </location>
</feature>
<feature type="transmembrane region" description="Helical" evidence="6">
    <location>
        <begin position="125"/>
        <end position="145"/>
    </location>
</feature>
<feature type="transmembrane region" description="Helical" evidence="6">
    <location>
        <begin position="341"/>
        <end position="362"/>
    </location>
</feature>
<evidence type="ECO:0000256" key="2">
    <source>
        <dbReference type="ARBA" id="ARBA00022475"/>
    </source>
</evidence>
<feature type="transmembrane region" description="Helical" evidence="6">
    <location>
        <begin position="185"/>
        <end position="207"/>
    </location>
</feature>
<dbReference type="STRING" id="1797516.A3D26_01630"/>
<evidence type="ECO:0000313" key="7">
    <source>
        <dbReference type="EMBL" id="OGY11790.1"/>
    </source>
</evidence>
<dbReference type="PANTHER" id="PTHR30250:SF28">
    <property type="entry name" value="POLYSACCHARIDE BIOSYNTHESIS PROTEIN"/>
    <property type="match status" value="1"/>
</dbReference>
<dbReference type="Pfam" id="PF01943">
    <property type="entry name" value="Polysacc_synt"/>
    <property type="match status" value="1"/>
</dbReference>
<dbReference type="Proteomes" id="UP000178319">
    <property type="component" value="Unassembled WGS sequence"/>
</dbReference>
<feature type="transmembrane region" description="Helical" evidence="6">
    <location>
        <begin position="369"/>
        <end position="388"/>
    </location>
</feature>
<dbReference type="GO" id="GO:0005886">
    <property type="term" value="C:plasma membrane"/>
    <property type="evidence" value="ECO:0007669"/>
    <property type="project" value="UniProtKB-SubCell"/>
</dbReference>
<protein>
    <recommendedName>
        <fullName evidence="9">Polysaccharide biosynthesis protein C-terminal domain-containing protein</fullName>
    </recommendedName>
</protein>
<dbReference type="EMBL" id="MHBZ01000011">
    <property type="protein sequence ID" value="OGY11790.1"/>
    <property type="molecule type" value="Genomic_DNA"/>
</dbReference>
<name>A0A1G1V8P3_9BACT</name>
<evidence type="ECO:0000256" key="3">
    <source>
        <dbReference type="ARBA" id="ARBA00022692"/>
    </source>
</evidence>
<keyword evidence="5 6" id="KW-0472">Membrane</keyword>
<proteinExistence type="predicted"/>
<evidence type="ECO:0000256" key="6">
    <source>
        <dbReference type="SAM" id="Phobius"/>
    </source>
</evidence>
<keyword evidence="4 6" id="KW-1133">Transmembrane helix</keyword>
<gene>
    <name evidence="7" type="ORF">A3D26_01630</name>
</gene>
<keyword evidence="2" id="KW-1003">Cell membrane</keyword>
<dbReference type="AlphaFoldDB" id="A0A1G1V8P3"/>